<comment type="caution">
    <text evidence="4">The sequence shown here is derived from an EMBL/GenBank/DDBJ whole genome shotgun (WGS) entry which is preliminary data.</text>
</comment>
<feature type="signal peptide" evidence="3">
    <location>
        <begin position="1"/>
        <end position="23"/>
    </location>
</feature>
<reference evidence="5" key="1">
    <citation type="journal article" date="2019" name="Int. J. Syst. Evol. Microbiol.">
        <title>The Global Catalogue of Microorganisms (GCM) 10K type strain sequencing project: providing services to taxonomists for standard genome sequencing and annotation.</title>
        <authorList>
            <consortium name="The Broad Institute Genomics Platform"/>
            <consortium name="The Broad Institute Genome Sequencing Center for Infectious Disease"/>
            <person name="Wu L."/>
            <person name="Ma J."/>
        </authorList>
    </citation>
    <scope>NUCLEOTIDE SEQUENCE [LARGE SCALE GENOMIC DNA]</scope>
    <source>
        <strain evidence="5">ZS-35-S2</strain>
    </source>
</reference>
<name>A0ABW5CRW1_9HYPH</name>
<accession>A0ABW5CRW1</accession>
<dbReference type="PANTHER" id="PTHR11596:SF5">
    <property type="entry name" value="ALKALINE PHOSPHATASE"/>
    <property type="match status" value="1"/>
</dbReference>
<dbReference type="Pfam" id="PF00245">
    <property type="entry name" value="Alk_phosphatase"/>
    <property type="match status" value="1"/>
</dbReference>
<dbReference type="RefSeq" id="WP_209738575.1">
    <property type="nucleotide sequence ID" value="NZ_CP072611.1"/>
</dbReference>
<evidence type="ECO:0000313" key="4">
    <source>
        <dbReference type="EMBL" id="MFD2239095.1"/>
    </source>
</evidence>
<comment type="similarity">
    <text evidence="2">Belongs to the alkaline phosphatase family.</text>
</comment>
<evidence type="ECO:0000256" key="1">
    <source>
        <dbReference type="ARBA" id="ARBA00022553"/>
    </source>
</evidence>
<dbReference type="SUPFAM" id="SSF53649">
    <property type="entry name" value="Alkaline phosphatase-like"/>
    <property type="match status" value="1"/>
</dbReference>
<evidence type="ECO:0000256" key="3">
    <source>
        <dbReference type="SAM" id="SignalP"/>
    </source>
</evidence>
<dbReference type="CDD" id="cd16012">
    <property type="entry name" value="ALP"/>
    <property type="match status" value="1"/>
</dbReference>
<gene>
    <name evidence="4" type="ORF">ACFSKQ_16710</name>
</gene>
<dbReference type="InterPro" id="IPR017850">
    <property type="entry name" value="Alkaline_phosphatase_core_sf"/>
</dbReference>
<keyword evidence="1" id="KW-0597">Phosphoprotein</keyword>
<protein>
    <submittedName>
        <fullName evidence="4">Alkaline phosphatase</fullName>
    </submittedName>
</protein>
<evidence type="ECO:0000256" key="2">
    <source>
        <dbReference type="RuleBase" id="RU003946"/>
    </source>
</evidence>
<evidence type="ECO:0000313" key="5">
    <source>
        <dbReference type="Proteomes" id="UP001597371"/>
    </source>
</evidence>
<sequence length="500" mass="53493">MKPLAAALFAGVSTLAATAPALAQTTVRQAEDSYFRSAQEDLATLIARQPNTGRAKNVILFVVDGLSIPTVTAARILEGQFRGEDGEPNTLAFENLLPYVALSKTYTHDAQVADSAPTSTAMVSGVKSVNGTIGVTQAIEVDVCASQKGAEVTTIFELAEEAGLATGIVSTARITHATPAATFAKAAGRDWENDTDLTDEARRNGCADIASQLIDWPAGDGFEVVMGGGRGNFMPADQSDPEDQTRAGARQDGRDLIAEWRDRYDDGAYVWNREQFDAIDPEVTSRVFGLFNRSHMQYEADRESDTGGEPSIAEMTTRAIELLSKNEDGFVLMVEGGRVDHAHHAGNAYRALTDTIAVSQAVQAAYDAVDPEETLIVLTADHSHVFNMAGYPARGNDILGVAGTADDGKPYTTLGYQNGPGARLDEPRADLTGVDTSDPDFLQQALVPLESETHAGDDVAIFAQGPWAHLFQGVMEQNVIYHVMTHALDFAPTEQRASAQ</sequence>
<keyword evidence="3" id="KW-0732">Signal</keyword>
<dbReference type="SMART" id="SM00098">
    <property type="entry name" value="alkPPc"/>
    <property type="match status" value="1"/>
</dbReference>
<dbReference type="PANTHER" id="PTHR11596">
    <property type="entry name" value="ALKALINE PHOSPHATASE"/>
    <property type="match status" value="1"/>
</dbReference>
<dbReference type="PRINTS" id="PR00113">
    <property type="entry name" value="ALKPHPHTASE"/>
</dbReference>
<dbReference type="InterPro" id="IPR001952">
    <property type="entry name" value="Alkaline_phosphatase"/>
</dbReference>
<dbReference type="Gene3D" id="3.40.720.10">
    <property type="entry name" value="Alkaline Phosphatase, subunit A"/>
    <property type="match status" value="1"/>
</dbReference>
<feature type="chain" id="PRO_5045536985" evidence="3">
    <location>
        <begin position="24"/>
        <end position="500"/>
    </location>
</feature>
<dbReference type="EMBL" id="JBHUIJ010000024">
    <property type="protein sequence ID" value="MFD2239095.1"/>
    <property type="molecule type" value="Genomic_DNA"/>
</dbReference>
<keyword evidence="5" id="KW-1185">Reference proteome</keyword>
<proteinExistence type="inferred from homology"/>
<organism evidence="4 5">
    <name type="scientific">Aureimonas populi</name>
    <dbReference type="NCBI Taxonomy" id="1701758"/>
    <lineage>
        <taxon>Bacteria</taxon>
        <taxon>Pseudomonadati</taxon>
        <taxon>Pseudomonadota</taxon>
        <taxon>Alphaproteobacteria</taxon>
        <taxon>Hyphomicrobiales</taxon>
        <taxon>Aurantimonadaceae</taxon>
        <taxon>Aureimonas</taxon>
    </lineage>
</organism>
<dbReference type="Proteomes" id="UP001597371">
    <property type="component" value="Unassembled WGS sequence"/>
</dbReference>